<gene>
    <name evidence="2" type="ORF">DYBT9275_00391</name>
</gene>
<dbReference type="PROSITE" id="PS51257">
    <property type="entry name" value="PROKAR_LIPOPROTEIN"/>
    <property type="match status" value="1"/>
</dbReference>
<protein>
    <recommendedName>
        <fullName evidence="1">DUF7133 domain-containing protein</fullName>
    </recommendedName>
</protein>
<dbReference type="InterPro" id="IPR055557">
    <property type="entry name" value="DUF7133"/>
</dbReference>
<dbReference type="EMBL" id="CAJRAF010000001">
    <property type="protein sequence ID" value="CAG4989833.1"/>
    <property type="molecule type" value="Genomic_DNA"/>
</dbReference>
<dbReference type="Proteomes" id="UP000680038">
    <property type="component" value="Unassembled WGS sequence"/>
</dbReference>
<dbReference type="InterPro" id="IPR016024">
    <property type="entry name" value="ARM-type_fold"/>
</dbReference>
<dbReference type="Pfam" id="PF23500">
    <property type="entry name" value="DUF7133"/>
    <property type="match status" value="1"/>
</dbReference>
<name>A0A916JBI3_9BACT</name>
<dbReference type="InterPro" id="IPR013428">
    <property type="entry name" value="Membrane-bound_put_N"/>
</dbReference>
<dbReference type="SUPFAM" id="SSF48371">
    <property type="entry name" value="ARM repeat"/>
    <property type="match status" value="1"/>
</dbReference>
<dbReference type="PANTHER" id="PTHR33546:SF1">
    <property type="entry name" value="LARGE, MULTIFUNCTIONAL SECRETED PROTEIN"/>
    <property type="match status" value="1"/>
</dbReference>
<proteinExistence type="predicted"/>
<sequence length="707" mass="78900">MNRITTLLSVSVLVLFSYSCSQKRYPDALTPEEALKSFDLNPDFNIEIFAAEPFIMDPVDLVFDEQGKIYVVEMPDYPYKPEPGKGKGKIKVLEDTDGDGRIDKATIFADSVTEATSMLPWKGGLLVTAAPNIWYMKDTNGDSKADVKEVLFTGFFENNSEAQITNLRFGVDNWIYASNHGQDGSVTFSKKPGGEPMNMKSADFRFRLDRNQFEQESGPGQFGHTFDDFGHRFVTENSLHMQQMIMPWRYLHRHEYLPSTRAVKDITDKEVIMFQTTPAPYWRAERTKRRNEQYQEQKLDRVEYAEDHFTGASGSTFYGGQTFPDKYYGNVFTGDVSGSLVHRDVLTALADSPTFRARRDSITEKDKEFLSSTDTWFRPAGFTVGPDGALYVIDFYRQHIETPVSIPDDLKADMDFMKGSDKGRIYRITPKNPKSTDKTVPNLAKMSAAELVSVLSHPGQWWRLQAQRLILEKQDKSIIPAVKTLFSESTDPRVRLHAFFVLEGLSALDAGLVAKAVDDKDAGVREYGLMFAEKYPQLLPAIVARTADSSARVAFQAALSVGNFPAKQSAPVLAKVVEQHYKDHWFRMAVLSSNAGTSPDLLKSLAAGNSFFSKSDAEKTDFIQDFAYVTGARNKDTEITALLSVVTKPGGSDTETWTSAVLSGIADGRNSRKEKTALGAESKKMLTAMKTTASAESKAVLEDILKP</sequence>
<evidence type="ECO:0000259" key="1">
    <source>
        <dbReference type="Pfam" id="PF23500"/>
    </source>
</evidence>
<dbReference type="SUPFAM" id="SSF63829">
    <property type="entry name" value="Calcium-dependent phosphotriesterase"/>
    <property type="match status" value="1"/>
</dbReference>
<evidence type="ECO:0000313" key="2">
    <source>
        <dbReference type="EMBL" id="CAG4989833.1"/>
    </source>
</evidence>
<dbReference type="NCBIfam" id="TIGR02604">
    <property type="entry name" value="Piru_Ver_Nterm"/>
    <property type="match status" value="1"/>
</dbReference>
<dbReference type="Gene3D" id="2.120.10.30">
    <property type="entry name" value="TolB, C-terminal domain"/>
    <property type="match status" value="1"/>
</dbReference>
<feature type="domain" description="DUF7133" evidence="1">
    <location>
        <begin position="31"/>
        <end position="431"/>
    </location>
</feature>
<reference evidence="2" key="1">
    <citation type="submission" date="2021-04" db="EMBL/GenBank/DDBJ databases">
        <authorList>
            <person name="Rodrigo-Torres L."/>
            <person name="Arahal R. D."/>
            <person name="Lucena T."/>
        </authorList>
    </citation>
    <scope>NUCLEOTIDE SEQUENCE</scope>
    <source>
        <strain evidence="2">CECT 9275</strain>
    </source>
</reference>
<accession>A0A916JBI3</accession>
<dbReference type="InterPro" id="IPR011042">
    <property type="entry name" value="6-blade_b-propeller_TolB-like"/>
</dbReference>
<dbReference type="RefSeq" id="WP_215237164.1">
    <property type="nucleotide sequence ID" value="NZ_CAJRAF010000001.1"/>
</dbReference>
<dbReference type="PANTHER" id="PTHR33546">
    <property type="entry name" value="LARGE, MULTIFUNCTIONAL SECRETED PROTEIN-RELATED"/>
    <property type="match status" value="1"/>
</dbReference>
<organism evidence="2 3">
    <name type="scientific">Dyadobacter helix</name>
    <dbReference type="NCBI Taxonomy" id="2822344"/>
    <lineage>
        <taxon>Bacteria</taxon>
        <taxon>Pseudomonadati</taxon>
        <taxon>Bacteroidota</taxon>
        <taxon>Cytophagia</taxon>
        <taxon>Cytophagales</taxon>
        <taxon>Spirosomataceae</taxon>
        <taxon>Dyadobacter</taxon>
    </lineage>
</organism>
<evidence type="ECO:0000313" key="3">
    <source>
        <dbReference type="Proteomes" id="UP000680038"/>
    </source>
</evidence>
<dbReference type="Gene3D" id="1.25.10.10">
    <property type="entry name" value="Leucine-rich Repeat Variant"/>
    <property type="match status" value="1"/>
</dbReference>
<dbReference type="InterPro" id="IPR011989">
    <property type="entry name" value="ARM-like"/>
</dbReference>
<keyword evidence="3" id="KW-1185">Reference proteome</keyword>
<dbReference type="AlphaFoldDB" id="A0A916JBI3"/>
<comment type="caution">
    <text evidence="2">The sequence shown here is derived from an EMBL/GenBank/DDBJ whole genome shotgun (WGS) entry which is preliminary data.</text>
</comment>